<dbReference type="RefSeq" id="WP_306972255.1">
    <property type="nucleotide sequence ID" value="NZ_JAUSZV010000004.1"/>
</dbReference>
<dbReference type="InterPro" id="IPR045775">
    <property type="entry name" value="DUF6207"/>
</dbReference>
<dbReference type="EMBL" id="JAUSZV010000004">
    <property type="protein sequence ID" value="MDQ0904685.1"/>
    <property type="molecule type" value="Genomic_DNA"/>
</dbReference>
<sequence length="85" mass="8946">MDPINEAHVSEPGLLVVDVAAADDATALAFQQLLAERWATATAERTTRDAGEPGVRLRCYLDLRQPISPPAPDEALPPVSAAASP</sequence>
<dbReference type="Pfam" id="PF19711">
    <property type="entry name" value="DUF6207"/>
    <property type="match status" value="1"/>
</dbReference>
<protein>
    <submittedName>
        <fullName evidence="1">Uncharacterized protein</fullName>
    </submittedName>
</protein>
<name>A0AAW8F6D6_9ACTN</name>
<reference evidence="1" key="1">
    <citation type="submission" date="2023-07" db="EMBL/GenBank/DDBJ databases">
        <title>Comparative genomics of wheat-associated soil bacteria to identify genetic determinants of phenazine resistance.</title>
        <authorList>
            <person name="Mouncey N."/>
        </authorList>
    </citation>
    <scope>NUCLEOTIDE SEQUENCE</scope>
    <source>
        <strain evidence="1">V4I22</strain>
    </source>
</reference>
<proteinExistence type="predicted"/>
<organism evidence="1 2">
    <name type="scientific">Streptomyces canus</name>
    <dbReference type="NCBI Taxonomy" id="58343"/>
    <lineage>
        <taxon>Bacteria</taxon>
        <taxon>Bacillati</taxon>
        <taxon>Actinomycetota</taxon>
        <taxon>Actinomycetes</taxon>
        <taxon>Kitasatosporales</taxon>
        <taxon>Streptomycetaceae</taxon>
        <taxon>Streptomyces</taxon>
        <taxon>Streptomyces aurantiacus group</taxon>
    </lineage>
</organism>
<evidence type="ECO:0000313" key="1">
    <source>
        <dbReference type="EMBL" id="MDQ0904685.1"/>
    </source>
</evidence>
<comment type="caution">
    <text evidence="1">The sequence shown here is derived from an EMBL/GenBank/DDBJ whole genome shotgun (WGS) entry which is preliminary data.</text>
</comment>
<dbReference type="AlphaFoldDB" id="A0AAW8F6D6"/>
<gene>
    <name evidence="1" type="ORF">QFZ22_000670</name>
</gene>
<dbReference type="Proteomes" id="UP001234216">
    <property type="component" value="Unassembled WGS sequence"/>
</dbReference>
<accession>A0AAW8F6D6</accession>
<evidence type="ECO:0000313" key="2">
    <source>
        <dbReference type="Proteomes" id="UP001234216"/>
    </source>
</evidence>